<organism evidence="3 4">
    <name type="scientific">Kocuria turfanensis</name>
    <dbReference type="NCBI Taxonomy" id="388357"/>
    <lineage>
        <taxon>Bacteria</taxon>
        <taxon>Bacillati</taxon>
        <taxon>Actinomycetota</taxon>
        <taxon>Actinomycetes</taxon>
        <taxon>Micrococcales</taxon>
        <taxon>Micrococcaceae</taxon>
        <taxon>Kocuria</taxon>
    </lineage>
</organism>
<dbReference type="NCBIfam" id="NF005559">
    <property type="entry name" value="PRK07231.1"/>
    <property type="match status" value="1"/>
</dbReference>
<dbReference type="Gene3D" id="3.40.50.720">
    <property type="entry name" value="NAD(P)-binding Rossmann-like Domain"/>
    <property type="match status" value="1"/>
</dbReference>
<proteinExistence type="inferred from homology"/>
<dbReference type="InterPro" id="IPR036291">
    <property type="entry name" value="NAD(P)-bd_dom_sf"/>
</dbReference>
<keyword evidence="2" id="KW-0560">Oxidoreductase</keyword>
<protein>
    <submittedName>
        <fullName evidence="3">3-oxoacyl-ACP reductase</fullName>
    </submittedName>
</protein>
<dbReference type="GO" id="GO:0016491">
    <property type="term" value="F:oxidoreductase activity"/>
    <property type="evidence" value="ECO:0007669"/>
    <property type="project" value="UniProtKB-KW"/>
</dbReference>
<dbReference type="PROSITE" id="PS00061">
    <property type="entry name" value="ADH_SHORT"/>
    <property type="match status" value="1"/>
</dbReference>
<dbReference type="AlphaFoldDB" id="A0A512ID79"/>
<comment type="caution">
    <text evidence="3">The sequence shown here is derived from an EMBL/GenBank/DDBJ whole genome shotgun (WGS) entry which is preliminary data.</text>
</comment>
<evidence type="ECO:0000256" key="2">
    <source>
        <dbReference type="ARBA" id="ARBA00023002"/>
    </source>
</evidence>
<comment type="similarity">
    <text evidence="1">Belongs to the short-chain dehydrogenases/reductases (SDR) family.</text>
</comment>
<name>A0A512ID79_9MICC</name>
<dbReference type="Pfam" id="PF13561">
    <property type="entry name" value="adh_short_C2"/>
    <property type="match status" value="1"/>
</dbReference>
<dbReference type="FunFam" id="3.40.50.720:FF:000084">
    <property type="entry name" value="Short-chain dehydrogenase reductase"/>
    <property type="match status" value="1"/>
</dbReference>
<dbReference type="SUPFAM" id="SSF51735">
    <property type="entry name" value="NAD(P)-binding Rossmann-fold domains"/>
    <property type="match status" value="1"/>
</dbReference>
<evidence type="ECO:0000256" key="1">
    <source>
        <dbReference type="ARBA" id="ARBA00006484"/>
    </source>
</evidence>
<dbReference type="PANTHER" id="PTHR43943">
    <property type="entry name" value="DEHYDROGENASE/REDUCTASE (SDR FAMILY) MEMBER 4"/>
    <property type="match status" value="1"/>
</dbReference>
<reference evidence="3 4" key="1">
    <citation type="submission" date="2019-07" db="EMBL/GenBank/DDBJ databases">
        <title>Whole genome shotgun sequence of Kocuria turfanensis NBRC 107627.</title>
        <authorList>
            <person name="Hosoyama A."/>
            <person name="Uohara A."/>
            <person name="Ohji S."/>
            <person name="Ichikawa N."/>
        </authorList>
    </citation>
    <scope>NUCLEOTIDE SEQUENCE [LARGE SCALE GENOMIC DNA]</scope>
    <source>
        <strain evidence="3 4">NBRC 107627</strain>
    </source>
</reference>
<dbReference type="STRING" id="388357.GCA_001580365_02084"/>
<dbReference type="RefSeq" id="WP_062735692.1">
    <property type="nucleotide sequence ID" value="NZ_BJZS01000048.1"/>
</dbReference>
<sequence length="257" mass="26247">MSGATGSRCRRFEDRVAVVTGASRGIGLGIAERLVAEGAQVCLTARKPEALEAAVESLGGPGRAIAVPGQGSDPDHHAEVVERTLEAFGRLDHLVNNTGINPVYGTLDELDHAAARKILEVNVLGTLSMTRTAVRAGLGAHGSVVNVASVAGTRPAPGIAFYGATKAAVLHLTEELALELAPQVRVNAVAPAIVRTRFAAALLAEGEEQVAAGYPLGRIGTPADVAAATAFLLSEDASWITGRTLVLDGGSGLNGPL</sequence>
<dbReference type="PRINTS" id="PR00081">
    <property type="entry name" value="GDHRDH"/>
</dbReference>
<gene>
    <name evidence="3" type="primary">fabG_3</name>
    <name evidence="3" type="ORF">KTU01_17870</name>
</gene>
<evidence type="ECO:0000313" key="3">
    <source>
        <dbReference type="EMBL" id="GEO95664.1"/>
    </source>
</evidence>
<dbReference type="Proteomes" id="UP000321103">
    <property type="component" value="Unassembled WGS sequence"/>
</dbReference>
<dbReference type="InterPro" id="IPR020904">
    <property type="entry name" value="Sc_DH/Rdtase_CS"/>
</dbReference>
<dbReference type="PANTHER" id="PTHR43943:SF2">
    <property type="entry name" value="DEHYDROGENASE_REDUCTASE 4"/>
    <property type="match status" value="1"/>
</dbReference>
<dbReference type="InterPro" id="IPR002347">
    <property type="entry name" value="SDR_fam"/>
</dbReference>
<dbReference type="PRINTS" id="PR00080">
    <property type="entry name" value="SDRFAMILY"/>
</dbReference>
<dbReference type="EMBL" id="BJZS01000048">
    <property type="protein sequence ID" value="GEO95664.1"/>
    <property type="molecule type" value="Genomic_DNA"/>
</dbReference>
<evidence type="ECO:0000313" key="4">
    <source>
        <dbReference type="Proteomes" id="UP000321103"/>
    </source>
</evidence>
<dbReference type="CDD" id="cd05233">
    <property type="entry name" value="SDR_c"/>
    <property type="match status" value="1"/>
</dbReference>
<accession>A0A512ID79</accession>
<keyword evidence="4" id="KW-1185">Reference proteome</keyword>